<dbReference type="InterPro" id="IPR000805">
    <property type="entry name" value="Glyco_hydro_26"/>
</dbReference>
<dbReference type="eggNOG" id="COG4124">
    <property type="taxonomic scope" value="Bacteria"/>
</dbReference>
<dbReference type="AlphaFoldDB" id="F4KX00"/>
<comment type="catalytic activity">
    <reaction evidence="4">
        <text>Random hydrolysis of (1-&gt;4)-beta-D-mannosidic linkages in mannans, galactomannans and glucomannans.</text>
        <dbReference type="EC" id="3.2.1.78"/>
    </reaction>
</comment>
<name>F4KX00_HALH1</name>
<gene>
    <name evidence="10" type="ordered locus">Halhy_5777</name>
</gene>
<comment type="subcellular location">
    <subcellularLocation>
        <location evidence="4">Secreted</location>
    </subcellularLocation>
</comment>
<dbReference type="PROSITE" id="PS51764">
    <property type="entry name" value="GH26"/>
    <property type="match status" value="1"/>
</dbReference>
<evidence type="ECO:0000256" key="7">
    <source>
        <dbReference type="PIRSR" id="PIRSR018168-3"/>
    </source>
</evidence>
<evidence type="ECO:0000259" key="9">
    <source>
        <dbReference type="PROSITE" id="PS51764"/>
    </source>
</evidence>
<feature type="active site" description="Proton donor" evidence="5 8">
    <location>
        <position position="181"/>
    </location>
</feature>
<feature type="domain" description="GH26" evidence="9">
    <location>
        <begin position="25"/>
        <end position="355"/>
    </location>
</feature>
<evidence type="ECO:0000313" key="11">
    <source>
        <dbReference type="Proteomes" id="UP000008461"/>
    </source>
</evidence>
<dbReference type="GO" id="GO:0005576">
    <property type="term" value="C:extracellular region"/>
    <property type="evidence" value="ECO:0007669"/>
    <property type="project" value="UniProtKB-SubCell"/>
</dbReference>
<dbReference type="EMBL" id="CP002691">
    <property type="protein sequence ID" value="AEE53600.1"/>
    <property type="molecule type" value="Genomic_DNA"/>
</dbReference>
<dbReference type="PANTHER" id="PTHR40079:SF4">
    <property type="entry name" value="GH26 DOMAIN-CONTAINING PROTEIN-RELATED"/>
    <property type="match status" value="1"/>
</dbReference>
<keyword evidence="4" id="KW-0964">Secreted</keyword>
<keyword evidence="4" id="KW-0119">Carbohydrate metabolism</keyword>
<dbReference type="PANTHER" id="PTHR40079">
    <property type="entry name" value="MANNAN ENDO-1,4-BETA-MANNOSIDASE E-RELATED"/>
    <property type="match status" value="1"/>
</dbReference>
<dbReference type="InterPro" id="IPR022790">
    <property type="entry name" value="GH26_dom"/>
</dbReference>
<dbReference type="InterPro" id="IPR016714">
    <property type="entry name" value="MANB/E"/>
</dbReference>
<accession>F4KX00</accession>
<dbReference type="KEGG" id="hhy:Halhy_5777"/>
<dbReference type="PRINTS" id="PR00739">
    <property type="entry name" value="GLHYDRLASE26"/>
</dbReference>
<keyword evidence="3 4" id="KW-0326">Glycosidase</keyword>
<keyword evidence="11" id="KW-1185">Reference proteome</keyword>
<proteinExistence type="inferred from homology"/>
<organism evidence="10 11">
    <name type="scientific">Haliscomenobacter hydrossis (strain ATCC 27775 / DSM 1100 / LMG 10767 / O)</name>
    <dbReference type="NCBI Taxonomy" id="760192"/>
    <lineage>
        <taxon>Bacteria</taxon>
        <taxon>Pseudomonadati</taxon>
        <taxon>Bacteroidota</taxon>
        <taxon>Saprospiria</taxon>
        <taxon>Saprospirales</taxon>
        <taxon>Haliscomenobacteraceae</taxon>
        <taxon>Haliscomenobacter</taxon>
    </lineage>
</organism>
<reference evidence="10 11" key="1">
    <citation type="journal article" date="2011" name="Stand. Genomic Sci.">
        <title>Complete genome sequence of Haliscomenobacter hydrossis type strain (O).</title>
        <authorList>
            <consortium name="US DOE Joint Genome Institute (JGI-PGF)"/>
            <person name="Daligault H."/>
            <person name="Lapidus A."/>
            <person name="Zeytun A."/>
            <person name="Nolan M."/>
            <person name="Lucas S."/>
            <person name="Del Rio T.G."/>
            <person name="Tice H."/>
            <person name="Cheng J.F."/>
            <person name="Tapia R."/>
            <person name="Han C."/>
            <person name="Goodwin L."/>
            <person name="Pitluck S."/>
            <person name="Liolios K."/>
            <person name="Pagani I."/>
            <person name="Ivanova N."/>
            <person name="Huntemann M."/>
            <person name="Mavromatis K."/>
            <person name="Mikhailova N."/>
            <person name="Pati A."/>
            <person name="Chen A."/>
            <person name="Palaniappan K."/>
            <person name="Land M."/>
            <person name="Hauser L."/>
            <person name="Brambilla E.M."/>
            <person name="Rohde M."/>
            <person name="Verbarg S."/>
            <person name="Goker M."/>
            <person name="Bristow J."/>
            <person name="Eisen J.A."/>
            <person name="Markowitz V."/>
            <person name="Hugenholtz P."/>
            <person name="Kyrpides N.C."/>
            <person name="Klenk H.P."/>
            <person name="Woyke T."/>
        </authorList>
    </citation>
    <scope>NUCLEOTIDE SEQUENCE [LARGE SCALE GENOMIC DNA]</scope>
    <source>
        <strain evidence="11">ATCC 27775 / DSM 1100 / LMG 10767 / O</strain>
    </source>
</reference>
<evidence type="ECO:0000256" key="3">
    <source>
        <dbReference type="ARBA" id="ARBA00023295"/>
    </source>
</evidence>
<dbReference type="Gene3D" id="3.20.20.80">
    <property type="entry name" value="Glycosidases"/>
    <property type="match status" value="1"/>
</dbReference>
<dbReference type="SUPFAM" id="SSF51445">
    <property type="entry name" value="(Trans)glycosidases"/>
    <property type="match status" value="1"/>
</dbReference>
<evidence type="ECO:0000256" key="4">
    <source>
        <dbReference type="PIRNR" id="PIRNR018168"/>
    </source>
</evidence>
<dbReference type="GO" id="GO:0016985">
    <property type="term" value="F:mannan endo-1,4-beta-mannosidase activity"/>
    <property type="evidence" value="ECO:0007669"/>
    <property type="project" value="UniProtKB-UniRule"/>
</dbReference>
<dbReference type="STRING" id="760192.Halhy_5777"/>
<dbReference type="PIRSF" id="PIRSF018168">
    <property type="entry name" value="Mannan-1_4-beta-mannosidase"/>
    <property type="match status" value="1"/>
</dbReference>
<feature type="site" description="Plays an important role in maintaining the position of the catalytic nucleophile" evidence="7">
    <location>
        <position position="180"/>
    </location>
</feature>
<evidence type="ECO:0000256" key="8">
    <source>
        <dbReference type="PROSITE-ProRule" id="PRU01100"/>
    </source>
</evidence>
<protein>
    <recommendedName>
        <fullName evidence="4">Mannan endo-1,4-beta-mannosidase</fullName>
        <ecNumber evidence="4">3.2.1.78</ecNumber>
    </recommendedName>
</protein>
<comment type="similarity">
    <text evidence="1 4 8">Belongs to the glycosyl hydrolase 26 family.</text>
</comment>
<evidence type="ECO:0000313" key="10">
    <source>
        <dbReference type="EMBL" id="AEE53600.1"/>
    </source>
</evidence>
<dbReference type="GO" id="GO:0006080">
    <property type="term" value="P:substituted mannan metabolic process"/>
    <property type="evidence" value="ECO:0007669"/>
    <property type="project" value="UniProtKB-UniRule"/>
</dbReference>
<dbReference type="InterPro" id="IPR017853">
    <property type="entry name" value="GH"/>
</dbReference>
<evidence type="ECO:0000256" key="2">
    <source>
        <dbReference type="ARBA" id="ARBA00022801"/>
    </source>
</evidence>
<dbReference type="Proteomes" id="UP000008461">
    <property type="component" value="Chromosome"/>
</dbReference>
<feature type="active site" description="Nucleophile" evidence="5 8">
    <location>
        <position position="290"/>
    </location>
</feature>
<feature type="binding site" evidence="6">
    <location>
        <position position="251"/>
    </location>
    <ligand>
        <name>substrate</name>
    </ligand>
</feature>
<feature type="binding site" evidence="6">
    <location>
        <position position="186"/>
    </location>
    <ligand>
        <name>substrate</name>
    </ligand>
</feature>
<dbReference type="EC" id="3.2.1.78" evidence="4"/>
<evidence type="ECO:0000256" key="6">
    <source>
        <dbReference type="PIRSR" id="PIRSR018168-2"/>
    </source>
</evidence>
<evidence type="ECO:0000256" key="5">
    <source>
        <dbReference type="PIRSR" id="PIRSR018168-1"/>
    </source>
</evidence>
<keyword evidence="2 4" id="KW-0378">Hydrolase</keyword>
<reference key="2">
    <citation type="submission" date="2011-04" db="EMBL/GenBank/DDBJ databases">
        <title>Complete sequence of chromosome of Haliscomenobacter hydrossis DSM 1100.</title>
        <authorList>
            <consortium name="US DOE Joint Genome Institute (JGI-PGF)"/>
            <person name="Lucas S."/>
            <person name="Han J."/>
            <person name="Lapidus A."/>
            <person name="Bruce D."/>
            <person name="Goodwin L."/>
            <person name="Pitluck S."/>
            <person name="Peters L."/>
            <person name="Kyrpides N."/>
            <person name="Mavromatis K."/>
            <person name="Ivanova N."/>
            <person name="Ovchinnikova G."/>
            <person name="Pagani I."/>
            <person name="Daligault H."/>
            <person name="Detter J.C."/>
            <person name="Han C."/>
            <person name="Land M."/>
            <person name="Hauser L."/>
            <person name="Markowitz V."/>
            <person name="Cheng J.-F."/>
            <person name="Hugenholtz P."/>
            <person name="Woyke T."/>
            <person name="Wu D."/>
            <person name="Verbarg S."/>
            <person name="Frueling A."/>
            <person name="Brambilla E."/>
            <person name="Klenk H.-P."/>
            <person name="Eisen J.A."/>
        </authorList>
    </citation>
    <scope>NUCLEOTIDE SEQUENCE</scope>
    <source>
        <strain>DSM 1100</strain>
    </source>
</reference>
<sequence>MCLLLILGFANQAFTQTPADQKANQAVRKLYRSLHHAMNDSLVLFGHQDDLAYGIGWKYQKGESDVRRTVGSYPAVFGWDLGHLELGEATNLDSVPFDRMRDFIKTAHKMGSINTISWHLRNPENAGTSWDTSQAIRHVLPGGAKHEAYLAWIDKVADFMNSLKTGFMGKKIPVIFRPYHEHTGSWFWWGKKLCTPEEYIALWRMTVDRLKAQGVNNLLYAYSPAEFNSASHYLERYPGDAYVDVIGFDTYHRNPDDSLATQWFTNRLASSLATMTQIAKEHQKVMVLSETGCEQVPVQNWWTSVLWNSIKNYQPAYVLVWRNGRPDHFYAPYPGHLSQNDFKAFQQHPRVFFQDEWKARKRRK</sequence>
<dbReference type="Pfam" id="PF02156">
    <property type="entry name" value="Glyco_hydro_26"/>
    <property type="match status" value="1"/>
</dbReference>
<evidence type="ECO:0000256" key="1">
    <source>
        <dbReference type="ARBA" id="ARBA00007754"/>
    </source>
</evidence>
<dbReference type="HOGENOM" id="CLU_016930_0_1_10"/>
<feature type="binding site" evidence="6">
    <location>
        <position position="119"/>
    </location>
    <ligand>
        <name>substrate</name>
    </ligand>
</feature>